<accession>A0A1C6I7Z2</accession>
<dbReference type="AlphaFoldDB" id="A0A1C6I7Z2"/>
<evidence type="ECO:0000313" key="1">
    <source>
        <dbReference type="EMBL" id="SCJ65588.1"/>
    </source>
</evidence>
<sequence>MTIKMYRVKDMDGYIFGWAPNYVLDEPAISTEWYDEIACTLPDGYYVAQNMYDQNIIFNAAGKYCPISDMDGHPGLIDIDADIVYVRLQEVA</sequence>
<reference evidence="1" key="1">
    <citation type="submission" date="2015-09" db="EMBL/GenBank/DDBJ databases">
        <authorList>
            <consortium name="Pathogen Informatics"/>
        </authorList>
    </citation>
    <scope>NUCLEOTIDE SEQUENCE</scope>
    <source>
        <strain evidence="1">2789STDY5834896</strain>
    </source>
</reference>
<gene>
    <name evidence="1" type="ORF">SAMEA3545359_01283</name>
</gene>
<proteinExistence type="predicted"/>
<dbReference type="EMBL" id="FMHG01000001">
    <property type="protein sequence ID" value="SCJ65588.1"/>
    <property type="molecule type" value="Genomic_DNA"/>
</dbReference>
<name>A0A1C6I7Z2_9FIRM</name>
<organism evidence="1">
    <name type="scientific">uncultured Anaerotruncus sp</name>
    <dbReference type="NCBI Taxonomy" id="905011"/>
    <lineage>
        <taxon>Bacteria</taxon>
        <taxon>Bacillati</taxon>
        <taxon>Bacillota</taxon>
        <taxon>Clostridia</taxon>
        <taxon>Eubacteriales</taxon>
        <taxon>Oscillospiraceae</taxon>
        <taxon>Anaerotruncus</taxon>
        <taxon>environmental samples</taxon>
    </lineage>
</organism>
<protein>
    <submittedName>
        <fullName evidence="1">Uncharacterized protein</fullName>
    </submittedName>
</protein>